<comment type="caution">
    <text evidence="12">The sequence shown here is derived from an EMBL/GenBank/DDBJ whole genome shotgun (WGS) entry which is preliminary data.</text>
</comment>
<dbReference type="NCBIfam" id="TIGR00125">
    <property type="entry name" value="cyt_tran_rel"/>
    <property type="match status" value="1"/>
</dbReference>
<keyword evidence="4 10" id="KW-0808">Transferase</keyword>
<gene>
    <name evidence="10 12" type="primary">nadD</name>
    <name evidence="12" type="ORF">ACFL27_02585</name>
</gene>
<reference evidence="12 13" key="1">
    <citation type="submission" date="2024-09" db="EMBL/GenBank/DDBJ databases">
        <title>Laminarin stimulates single cell rates of sulfate reduction while oxygen inhibits transcriptomic activity in coastal marine sediment.</title>
        <authorList>
            <person name="Lindsay M."/>
            <person name="Orcutt B."/>
            <person name="Emerson D."/>
            <person name="Stepanauskas R."/>
            <person name="D'Angelo T."/>
        </authorList>
    </citation>
    <scope>NUCLEOTIDE SEQUENCE [LARGE SCALE GENOMIC DNA]</scope>
    <source>
        <strain evidence="12">SAG AM-311-K15</strain>
    </source>
</reference>
<evidence type="ECO:0000313" key="12">
    <source>
        <dbReference type="EMBL" id="MFC1849073.1"/>
    </source>
</evidence>
<dbReference type="EC" id="2.7.7.18" evidence="10"/>
<feature type="domain" description="Cytidyltransferase-like" evidence="11">
    <location>
        <begin position="5"/>
        <end position="189"/>
    </location>
</feature>
<dbReference type="Proteomes" id="UP001594351">
    <property type="component" value="Unassembled WGS sequence"/>
</dbReference>
<dbReference type="EMBL" id="JBHPBY010000019">
    <property type="protein sequence ID" value="MFC1849073.1"/>
    <property type="molecule type" value="Genomic_DNA"/>
</dbReference>
<comment type="function">
    <text evidence="1 10">Catalyzes the reversible adenylation of nicotinate mononucleotide (NaMN) to nicotinic acid adenine dinucleotide (NaAD).</text>
</comment>
<evidence type="ECO:0000256" key="1">
    <source>
        <dbReference type="ARBA" id="ARBA00002324"/>
    </source>
</evidence>
<keyword evidence="6 10" id="KW-0547">Nucleotide-binding</keyword>
<dbReference type="HAMAP" id="MF_00244">
    <property type="entry name" value="NaMN_adenylyltr"/>
    <property type="match status" value="1"/>
</dbReference>
<sequence length="219" mass="24987">MAIGLFGGSFNPIHLGHLALAREVQSRCHLDKVIFLPSGDPPHKNSAMMAAAQHRYIMTTLATEPYPDFETSAYETDKNDISYSIDTVRYFRAQFGQETGLYFAMGIDAFLELDTWKDYHLLLSYCHLVVTTRSEFDWAEMDQITFLQRTEKTCFYSLEQILPVVNQSGGTIFGLEIPDFAISSSNLRDRISRGYPIDHLCPQSVTQYITNQNLYREGD</sequence>
<accession>A0ABV6YSL1</accession>
<keyword evidence="3 10" id="KW-0662">Pyridine nucleotide biosynthesis</keyword>
<keyword evidence="13" id="KW-1185">Reference proteome</keyword>
<dbReference type="GO" id="GO:0004515">
    <property type="term" value="F:nicotinate-nucleotide adenylyltransferase activity"/>
    <property type="evidence" value="ECO:0007669"/>
    <property type="project" value="UniProtKB-EC"/>
</dbReference>
<evidence type="ECO:0000256" key="7">
    <source>
        <dbReference type="ARBA" id="ARBA00022840"/>
    </source>
</evidence>
<evidence type="ECO:0000313" key="13">
    <source>
        <dbReference type="Proteomes" id="UP001594351"/>
    </source>
</evidence>
<dbReference type="InterPro" id="IPR005248">
    <property type="entry name" value="NadD/NMNAT"/>
</dbReference>
<proteinExistence type="inferred from homology"/>
<dbReference type="PANTHER" id="PTHR39321:SF3">
    <property type="entry name" value="PHOSPHOPANTETHEINE ADENYLYLTRANSFERASE"/>
    <property type="match status" value="1"/>
</dbReference>
<organism evidence="12 13">
    <name type="scientific">candidate division CSSED10-310 bacterium</name>
    <dbReference type="NCBI Taxonomy" id="2855610"/>
    <lineage>
        <taxon>Bacteria</taxon>
        <taxon>Bacteria division CSSED10-310</taxon>
    </lineage>
</organism>
<comment type="catalytic activity">
    <reaction evidence="9 10">
        <text>nicotinate beta-D-ribonucleotide + ATP + H(+) = deamido-NAD(+) + diphosphate</text>
        <dbReference type="Rhea" id="RHEA:22860"/>
        <dbReference type="ChEBI" id="CHEBI:15378"/>
        <dbReference type="ChEBI" id="CHEBI:30616"/>
        <dbReference type="ChEBI" id="CHEBI:33019"/>
        <dbReference type="ChEBI" id="CHEBI:57502"/>
        <dbReference type="ChEBI" id="CHEBI:58437"/>
        <dbReference type="EC" id="2.7.7.18"/>
    </reaction>
</comment>
<evidence type="ECO:0000256" key="10">
    <source>
        <dbReference type="HAMAP-Rule" id="MF_00244"/>
    </source>
</evidence>
<comment type="pathway">
    <text evidence="2 10">Cofactor biosynthesis; NAD(+) biosynthesis; deamido-NAD(+) from nicotinate D-ribonucleotide: step 1/1.</text>
</comment>
<dbReference type="NCBIfam" id="NF000840">
    <property type="entry name" value="PRK00071.1-3"/>
    <property type="match status" value="1"/>
</dbReference>
<evidence type="ECO:0000256" key="8">
    <source>
        <dbReference type="ARBA" id="ARBA00023027"/>
    </source>
</evidence>
<dbReference type="InterPro" id="IPR014729">
    <property type="entry name" value="Rossmann-like_a/b/a_fold"/>
</dbReference>
<evidence type="ECO:0000256" key="3">
    <source>
        <dbReference type="ARBA" id="ARBA00022642"/>
    </source>
</evidence>
<name>A0ABV6YSL1_UNCC1</name>
<keyword evidence="5 10" id="KW-0548">Nucleotidyltransferase</keyword>
<evidence type="ECO:0000259" key="11">
    <source>
        <dbReference type="Pfam" id="PF01467"/>
    </source>
</evidence>
<evidence type="ECO:0000256" key="9">
    <source>
        <dbReference type="ARBA" id="ARBA00048721"/>
    </source>
</evidence>
<dbReference type="CDD" id="cd02165">
    <property type="entry name" value="NMNAT"/>
    <property type="match status" value="1"/>
</dbReference>
<comment type="similarity">
    <text evidence="10">Belongs to the NadD family.</text>
</comment>
<evidence type="ECO:0000256" key="6">
    <source>
        <dbReference type="ARBA" id="ARBA00022741"/>
    </source>
</evidence>
<keyword evidence="7 10" id="KW-0067">ATP-binding</keyword>
<protein>
    <recommendedName>
        <fullName evidence="10">Probable nicotinate-nucleotide adenylyltransferase</fullName>
        <ecNumber evidence="10">2.7.7.18</ecNumber>
    </recommendedName>
    <alternativeName>
        <fullName evidence="10">Deamido-NAD(+) diphosphorylase</fullName>
    </alternativeName>
    <alternativeName>
        <fullName evidence="10">Deamido-NAD(+) pyrophosphorylase</fullName>
    </alternativeName>
    <alternativeName>
        <fullName evidence="10">Nicotinate mononucleotide adenylyltransferase</fullName>
        <shortName evidence="10">NaMN adenylyltransferase</shortName>
    </alternativeName>
</protein>
<keyword evidence="8 10" id="KW-0520">NAD</keyword>
<dbReference type="PANTHER" id="PTHR39321">
    <property type="entry name" value="NICOTINATE-NUCLEOTIDE ADENYLYLTRANSFERASE-RELATED"/>
    <property type="match status" value="1"/>
</dbReference>
<dbReference type="InterPro" id="IPR004821">
    <property type="entry name" value="Cyt_trans-like"/>
</dbReference>
<evidence type="ECO:0000256" key="4">
    <source>
        <dbReference type="ARBA" id="ARBA00022679"/>
    </source>
</evidence>
<evidence type="ECO:0000256" key="2">
    <source>
        <dbReference type="ARBA" id="ARBA00005019"/>
    </source>
</evidence>
<dbReference type="Pfam" id="PF01467">
    <property type="entry name" value="CTP_transf_like"/>
    <property type="match status" value="1"/>
</dbReference>
<dbReference type="Gene3D" id="3.40.50.620">
    <property type="entry name" value="HUPs"/>
    <property type="match status" value="1"/>
</dbReference>
<dbReference type="NCBIfam" id="TIGR00482">
    <property type="entry name" value="nicotinate (nicotinamide) nucleotide adenylyltransferase"/>
    <property type="match status" value="1"/>
</dbReference>
<evidence type="ECO:0000256" key="5">
    <source>
        <dbReference type="ARBA" id="ARBA00022695"/>
    </source>
</evidence>
<dbReference type="SUPFAM" id="SSF52374">
    <property type="entry name" value="Nucleotidylyl transferase"/>
    <property type="match status" value="1"/>
</dbReference>